<dbReference type="Proteomes" id="UP000095282">
    <property type="component" value="Unplaced"/>
</dbReference>
<keyword evidence="1" id="KW-1185">Reference proteome</keyword>
<evidence type="ECO:0000313" key="2">
    <source>
        <dbReference type="WBParaSite" id="Csp11.Scaffold488.g2006.t1"/>
    </source>
</evidence>
<sequence>MEDLIESIQLEFLSNYQVFHRHQTHKTSENEEVTKTEKVSVTQLPRVLYPNGVKLPEKRDGEMPLNYGCPILTDFLMLKNSDCNPLIFLYDVDVFTTISSIRSLIYQWINDYGPKSLFFKKNLHYCHRDHQGRVFLNAGTHFTVPFERSTSFLNRFTILDHGQTWEEFVTTSYSGLAKMELKNGIRVAFTYKMYAQSDNQPIDIIIRSESSFRKEIDFHFLNCFLTKKKLWRYECHKNSTVFKESTNAKDLWNRLTKSQQMKITDCFANRLPEFLIDVAYGIESEEVVNVIRSVTSSEIEMIEKPYLDTLY</sequence>
<reference evidence="2" key="1">
    <citation type="submission" date="2016-11" db="UniProtKB">
        <authorList>
            <consortium name="WormBaseParasite"/>
        </authorList>
    </citation>
    <scope>IDENTIFICATION</scope>
</reference>
<protein>
    <submittedName>
        <fullName evidence="2">FBA_2 domain-containing protein</fullName>
    </submittedName>
</protein>
<accession>A0A1I7T398</accession>
<proteinExistence type="predicted"/>
<dbReference type="eggNOG" id="ENOG502TCU2">
    <property type="taxonomic scope" value="Eukaryota"/>
</dbReference>
<dbReference type="WBParaSite" id="Csp11.Scaffold488.g2006.t1">
    <property type="protein sequence ID" value="Csp11.Scaffold488.g2006.t1"/>
    <property type="gene ID" value="Csp11.Scaffold488.g2006"/>
</dbReference>
<dbReference type="AlphaFoldDB" id="A0A1I7T398"/>
<evidence type="ECO:0000313" key="1">
    <source>
        <dbReference type="Proteomes" id="UP000095282"/>
    </source>
</evidence>
<organism evidence="1 2">
    <name type="scientific">Caenorhabditis tropicalis</name>
    <dbReference type="NCBI Taxonomy" id="1561998"/>
    <lineage>
        <taxon>Eukaryota</taxon>
        <taxon>Metazoa</taxon>
        <taxon>Ecdysozoa</taxon>
        <taxon>Nematoda</taxon>
        <taxon>Chromadorea</taxon>
        <taxon>Rhabditida</taxon>
        <taxon>Rhabditina</taxon>
        <taxon>Rhabditomorpha</taxon>
        <taxon>Rhabditoidea</taxon>
        <taxon>Rhabditidae</taxon>
        <taxon>Peloderinae</taxon>
        <taxon>Caenorhabditis</taxon>
    </lineage>
</organism>
<name>A0A1I7T398_9PELO</name>